<dbReference type="GO" id="GO:0016705">
    <property type="term" value="F:oxidoreductase activity, acting on paired donors, with incorporation or reduction of molecular oxygen"/>
    <property type="evidence" value="ECO:0007669"/>
    <property type="project" value="InterPro"/>
</dbReference>
<evidence type="ECO:0000313" key="6">
    <source>
        <dbReference type="Proteomes" id="UP000734854"/>
    </source>
</evidence>
<comment type="caution">
    <text evidence="5">The sequence shown here is derived from an EMBL/GenBank/DDBJ whole genome shotgun (WGS) entry which is preliminary data.</text>
</comment>
<sequence length="168" mass="18791">MTAYLVFSVDTSCLSIDFPTVSFVLAMDDSMETILLHSTVSPVWWKWIRRHCFGSAERMMVEAWREIDRFIAACVAEKRKNSNRTQTSTDLLSSYMNDINDDQQGTEIDHKFLQSHGGLENTGGIEDHIKRTIKLGWADSVRARGTGEDGVPPCLVIGGAEVVPFGSY</sequence>
<proteinExistence type="inferred from homology"/>
<gene>
    <name evidence="5" type="ORF">ZIOFF_048185</name>
</gene>
<dbReference type="EMBL" id="JACMSC010000013">
    <property type="protein sequence ID" value="KAG6493208.1"/>
    <property type="molecule type" value="Genomic_DNA"/>
</dbReference>
<comment type="similarity">
    <text evidence="1">Belongs to the cytochrome P450 family.</text>
</comment>
<keyword evidence="3" id="KW-0560">Oxidoreductase</keyword>
<dbReference type="PANTHER" id="PTHR24296">
    <property type="entry name" value="CYTOCHROME P450"/>
    <property type="match status" value="1"/>
</dbReference>
<evidence type="ECO:0000256" key="3">
    <source>
        <dbReference type="ARBA" id="ARBA00023002"/>
    </source>
</evidence>
<dbReference type="Proteomes" id="UP000734854">
    <property type="component" value="Unassembled WGS sequence"/>
</dbReference>
<dbReference type="SUPFAM" id="SSF48264">
    <property type="entry name" value="Cytochrome P450"/>
    <property type="match status" value="1"/>
</dbReference>
<evidence type="ECO:0000256" key="4">
    <source>
        <dbReference type="ARBA" id="ARBA00023004"/>
    </source>
</evidence>
<evidence type="ECO:0000256" key="1">
    <source>
        <dbReference type="ARBA" id="ARBA00010617"/>
    </source>
</evidence>
<keyword evidence="6" id="KW-1185">Reference proteome</keyword>
<evidence type="ECO:0000313" key="5">
    <source>
        <dbReference type="EMBL" id="KAG6493208.1"/>
    </source>
</evidence>
<dbReference type="AlphaFoldDB" id="A0A8J5FQU7"/>
<accession>A0A8J5FQU7</accession>
<dbReference type="GO" id="GO:0020037">
    <property type="term" value="F:heme binding"/>
    <property type="evidence" value="ECO:0007669"/>
    <property type="project" value="InterPro"/>
</dbReference>
<keyword evidence="4" id="KW-0408">Iron</keyword>
<evidence type="ECO:0000256" key="2">
    <source>
        <dbReference type="ARBA" id="ARBA00022723"/>
    </source>
</evidence>
<name>A0A8J5FQU7_ZINOF</name>
<protein>
    <submittedName>
        <fullName evidence="5">Uncharacterized protein</fullName>
    </submittedName>
</protein>
<reference evidence="5 6" key="1">
    <citation type="submission" date="2020-08" db="EMBL/GenBank/DDBJ databases">
        <title>Plant Genome Project.</title>
        <authorList>
            <person name="Zhang R.-G."/>
        </authorList>
    </citation>
    <scope>NUCLEOTIDE SEQUENCE [LARGE SCALE GENOMIC DNA]</scope>
    <source>
        <tissue evidence="5">Rhizome</tissue>
    </source>
</reference>
<keyword evidence="2" id="KW-0479">Metal-binding</keyword>
<dbReference type="InterPro" id="IPR036396">
    <property type="entry name" value="Cyt_P450_sf"/>
</dbReference>
<dbReference type="GO" id="GO:0004497">
    <property type="term" value="F:monooxygenase activity"/>
    <property type="evidence" value="ECO:0007669"/>
    <property type="project" value="InterPro"/>
</dbReference>
<dbReference type="GO" id="GO:0005506">
    <property type="term" value="F:iron ion binding"/>
    <property type="evidence" value="ECO:0007669"/>
    <property type="project" value="InterPro"/>
</dbReference>
<organism evidence="5 6">
    <name type="scientific">Zingiber officinale</name>
    <name type="common">Ginger</name>
    <name type="synonym">Amomum zingiber</name>
    <dbReference type="NCBI Taxonomy" id="94328"/>
    <lineage>
        <taxon>Eukaryota</taxon>
        <taxon>Viridiplantae</taxon>
        <taxon>Streptophyta</taxon>
        <taxon>Embryophyta</taxon>
        <taxon>Tracheophyta</taxon>
        <taxon>Spermatophyta</taxon>
        <taxon>Magnoliopsida</taxon>
        <taxon>Liliopsida</taxon>
        <taxon>Zingiberales</taxon>
        <taxon>Zingiberaceae</taxon>
        <taxon>Zingiber</taxon>
    </lineage>
</organism>
<dbReference type="Gene3D" id="1.10.630.10">
    <property type="entry name" value="Cytochrome P450"/>
    <property type="match status" value="1"/>
</dbReference>